<dbReference type="EMBL" id="JADIMY010000063">
    <property type="protein sequence ID" value="MBO8427496.1"/>
    <property type="molecule type" value="Genomic_DNA"/>
</dbReference>
<accession>A0A9D9DHW7</accession>
<gene>
    <name evidence="1" type="ORF">IAC58_02950</name>
</gene>
<dbReference type="AlphaFoldDB" id="A0A9D9DHW7"/>
<organism evidence="1 2">
    <name type="scientific">Candidatus Onthovivens merdipullorum</name>
    <dbReference type="NCBI Taxonomy" id="2840889"/>
    <lineage>
        <taxon>Bacteria</taxon>
        <taxon>Bacillati</taxon>
        <taxon>Bacillota</taxon>
        <taxon>Bacilli</taxon>
        <taxon>Bacillales</taxon>
        <taxon>Candidatus Onthovivens</taxon>
    </lineage>
</organism>
<proteinExistence type="predicted"/>
<comment type="caution">
    <text evidence="1">The sequence shown here is derived from an EMBL/GenBank/DDBJ whole genome shotgun (WGS) entry which is preliminary data.</text>
</comment>
<reference evidence="1" key="1">
    <citation type="submission" date="2020-10" db="EMBL/GenBank/DDBJ databases">
        <authorList>
            <person name="Gilroy R."/>
        </authorList>
    </citation>
    <scope>NUCLEOTIDE SEQUENCE</scope>
    <source>
        <strain evidence="1">11159</strain>
    </source>
</reference>
<evidence type="ECO:0000313" key="1">
    <source>
        <dbReference type="EMBL" id="MBO8427496.1"/>
    </source>
</evidence>
<protein>
    <submittedName>
        <fullName evidence="1">Uncharacterized protein</fullName>
    </submittedName>
</protein>
<reference evidence="1" key="2">
    <citation type="journal article" date="2021" name="PeerJ">
        <title>Extensive microbial diversity within the chicken gut microbiome revealed by metagenomics and culture.</title>
        <authorList>
            <person name="Gilroy R."/>
            <person name="Ravi A."/>
            <person name="Getino M."/>
            <person name="Pursley I."/>
            <person name="Horton D.L."/>
            <person name="Alikhan N.F."/>
            <person name="Baker D."/>
            <person name="Gharbi K."/>
            <person name="Hall N."/>
            <person name="Watson M."/>
            <person name="Adriaenssens E.M."/>
            <person name="Foster-Nyarko E."/>
            <person name="Jarju S."/>
            <person name="Secka A."/>
            <person name="Antonio M."/>
            <person name="Oren A."/>
            <person name="Chaudhuri R.R."/>
            <person name="La Ragione R."/>
            <person name="Hildebrand F."/>
            <person name="Pallen M.J."/>
        </authorList>
    </citation>
    <scope>NUCLEOTIDE SEQUENCE</scope>
    <source>
        <strain evidence="1">11159</strain>
    </source>
</reference>
<name>A0A9D9DHW7_9BACL</name>
<sequence>MNIKNSIDSKFVKKLLDENLLFFFIVSQISSDNILEKSNIEDRLRIIKSIKYVIDDLDIEDKDGYLDLLSDCERILLNDLNDIT</sequence>
<evidence type="ECO:0000313" key="2">
    <source>
        <dbReference type="Proteomes" id="UP000823613"/>
    </source>
</evidence>
<dbReference type="Proteomes" id="UP000823613">
    <property type="component" value="Unassembled WGS sequence"/>
</dbReference>